<sequence>MAVLTRAEIEEFVEYGFVRVPGAVPADVAERCRTELWQATGCDPDDPAAWTEPVIRRGGFA</sequence>
<keyword evidence="1" id="KW-0223">Dioxygenase</keyword>
<keyword evidence="1" id="KW-0560">Oxidoreductase</keyword>
<proteinExistence type="predicted"/>
<reference evidence="1 2" key="1">
    <citation type="submission" date="2018-04" db="EMBL/GenBank/DDBJ databases">
        <title>Novel actinobacteria from marine sediment.</title>
        <authorList>
            <person name="Ng Z.Y."/>
            <person name="Tan G.Y.A."/>
        </authorList>
    </citation>
    <scope>NUCLEOTIDE SEQUENCE [LARGE SCALE GENOMIC DNA]</scope>
    <source>
        <strain evidence="1 2">TPS81</strain>
    </source>
</reference>
<organism evidence="1 2">
    <name type="scientific">Marinitenerispora sediminis</name>
    <dbReference type="NCBI Taxonomy" id="1931232"/>
    <lineage>
        <taxon>Bacteria</taxon>
        <taxon>Bacillati</taxon>
        <taxon>Actinomycetota</taxon>
        <taxon>Actinomycetes</taxon>
        <taxon>Streptosporangiales</taxon>
        <taxon>Nocardiopsidaceae</taxon>
        <taxon>Marinitenerispora</taxon>
    </lineage>
</organism>
<dbReference type="EMBL" id="QEIN01000051">
    <property type="protein sequence ID" value="RCV59924.1"/>
    <property type="molecule type" value="Genomic_DNA"/>
</dbReference>
<dbReference type="AlphaFoldDB" id="A0A368T7U3"/>
<dbReference type="GO" id="GO:0051213">
    <property type="term" value="F:dioxygenase activity"/>
    <property type="evidence" value="ECO:0007669"/>
    <property type="project" value="UniProtKB-KW"/>
</dbReference>
<keyword evidence="2" id="KW-1185">Reference proteome</keyword>
<evidence type="ECO:0000313" key="1">
    <source>
        <dbReference type="EMBL" id="RCV59924.1"/>
    </source>
</evidence>
<evidence type="ECO:0000313" key="2">
    <source>
        <dbReference type="Proteomes" id="UP000253318"/>
    </source>
</evidence>
<comment type="caution">
    <text evidence="1">The sequence shown here is derived from an EMBL/GenBank/DDBJ whole genome shotgun (WGS) entry which is preliminary data.</text>
</comment>
<gene>
    <name evidence="1" type="ORF">DEF24_08415</name>
</gene>
<dbReference type="Proteomes" id="UP000253318">
    <property type="component" value="Unassembled WGS sequence"/>
</dbReference>
<feature type="non-terminal residue" evidence="1">
    <location>
        <position position="61"/>
    </location>
</feature>
<dbReference type="SUPFAM" id="SSF51197">
    <property type="entry name" value="Clavaminate synthase-like"/>
    <property type="match status" value="1"/>
</dbReference>
<accession>A0A368T7U3</accession>
<protein>
    <submittedName>
        <fullName evidence="1">Phytanoyl-CoA dioxygenase</fullName>
    </submittedName>
</protein>
<name>A0A368T7U3_9ACTN</name>